<dbReference type="Proteomes" id="UP000635335">
    <property type="component" value="Unassembled WGS sequence"/>
</dbReference>
<evidence type="ECO:0000313" key="10">
    <source>
        <dbReference type="Proteomes" id="UP000635335"/>
    </source>
</evidence>
<evidence type="ECO:0000256" key="3">
    <source>
        <dbReference type="ARBA" id="ARBA00022448"/>
    </source>
</evidence>
<keyword evidence="10" id="KW-1185">Reference proteome</keyword>
<dbReference type="InterPro" id="IPR011701">
    <property type="entry name" value="MFS"/>
</dbReference>
<feature type="transmembrane region" description="Helical" evidence="7">
    <location>
        <begin position="126"/>
        <end position="147"/>
    </location>
</feature>
<feature type="transmembrane region" description="Helical" evidence="7">
    <location>
        <begin position="301"/>
        <end position="320"/>
    </location>
</feature>
<dbReference type="Gene3D" id="1.20.1250.20">
    <property type="entry name" value="MFS general substrate transporter like domains"/>
    <property type="match status" value="1"/>
</dbReference>
<dbReference type="InterPro" id="IPR051788">
    <property type="entry name" value="MFS_Transporter"/>
</dbReference>
<feature type="transmembrane region" description="Helical" evidence="7">
    <location>
        <begin position="353"/>
        <end position="377"/>
    </location>
</feature>
<dbReference type="EMBL" id="JADUMB010000001">
    <property type="protein sequence ID" value="MBH1920076.1"/>
    <property type="molecule type" value="Genomic_DNA"/>
</dbReference>
<dbReference type="PANTHER" id="PTHR23514:SF3">
    <property type="entry name" value="BYPASS OF STOP CODON PROTEIN 6"/>
    <property type="match status" value="1"/>
</dbReference>
<dbReference type="Pfam" id="PF07690">
    <property type="entry name" value="MFS_1"/>
    <property type="match status" value="1"/>
</dbReference>
<evidence type="ECO:0000256" key="2">
    <source>
        <dbReference type="ARBA" id="ARBA00008335"/>
    </source>
</evidence>
<evidence type="ECO:0000256" key="7">
    <source>
        <dbReference type="SAM" id="Phobius"/>
    </source>
</evidence>
<evidence type="ECO:0000256" key="6">
    <source>
        <dbReference type="ARBA" id="ARBA00023136"/>
    </source>
</evidence>
<keyword evidence="5 7" id="KW-1133">Transmembrane helix</keyword>
<feature type="transmembrane region" description="Helical" evidence="7">
    <location>
        <begin position="153"/>
        <end position="173"/>
    </location>
</feature>
<dbReference type="PANTHER" id="PTHR23514">
    <property type="entry name" value="BYPASS OF STOP CODON PROTEIN 6"/>
    <property type="match status" value="1"/>
</dbReference>
<feature type="transmembrane region" description="Helical" evidence="7">
    <location>
        <begin position="327"/>
        <end position="347"/>
    </location>
</feature>
<feature type="transmembrane region" description="Helical" evidence="7">
    <location>
        <begin position="185"/>
        <end position="207"/>
    </location>
</feature>
<feature type="transmembrane region" description="Helical" evidence="7">
    <location>
        <begin position="219"/>
        <end position="237"/>
    </location>
</feature>
<evidence type="ECO:0000313" key="9">
    <source>
        <dbReference type="EMBL" id="MBH1920076.1"/>
    </source>
</evidence>
<reference evidence="9 10" key="1">
    <citation type="submission" date="2020-11" db="EMBL/GenBank/DDBJ databases">
        <title>Enhanced detection system for hospital associated transmission using whole genome sequencing surveillance.</title>
        <authorList>
            <person name="Harrison L.H."/>
            <person name="Van Tyne D."/>
            <person name="Marsh J.W."/>
            <person name="Griffith M.P."/>
            <person name="Snyder D.J."/>
            <person name="Cooper V.S."/>
            <person name="Mustapha M."/>
        </authorList>
    </citation>
    <scope>NUCLEOTIDE SEQUENCE [LARGE SCALE GENOMIC DNA]</scope>
    <source>
        <strain evidence="9 10">SER00227</strain>
    </source>
</reference>
<feature type="transmembrane region" description="Helical" evidence="7">
    <location>
        <begin position="96"/>
        <end position="114"/>
    </location>
</feature>
<keyword evidence="6 7" id="KW-0472">Membrane</keyword>
<sequence>MKALWVRRKPVYRLSRCPVRTIRKKVRTRKFSIRPGVTIVFFHDGDIMTSYRTNRSQVSLLAALTIALFFILLNSGSPTPLYPLYQQTFALSNIDLTFIFSSYGFGVLLALFLSRRLTITDNNARLLVVVSLLLVVVPTLCFSMARSLQALCLFRFISGLGAGTATAIINILLIKFSRGDSAKRAALLGSLALVTGLALGPVIGSVYAQLAFYPLTAPAMTVAALVLLSAIAIVLLWPKKGLPALGVADTKTAEKGAGFSQPLFYLLALCVFISWSYAALILSLGPTAAIHVFGLKSAADFGYIATGYLLVAGVVQFTIPRFLQPEFSLVLGLIAQVFSMVMMTMALESGSVAGAAVSLALSGFSYGAVFVGGAILVNKLSLAAPGWNAVSKFYFIVYLFNITPPAAGWLADNIGVLSALLAAIALFMAIYIAFAALALWALLLRKA</sequence>
<gene>
    <name evidence="9" type="ORF">I5U16_07930</name>
</gene>
<evidence type="ECO:0000259" key="8">
    <source>
        <dbReference type="PROSITE" id="PS50850"/>
    </source>
</evidence>
<proteinExistence type="inferred from homology"/>
<accession>A0ABS0LXN4</accession>
<protein>
    <submittedName>
        <fullName evidence="9">MFS transporter</fullName>
    </submittedName>
</protein>
<dbReference type="InterPro" id="IPR036259">
    <property type="entry name" value="MFS_trans_sf"/>
</dbReference>
<keyword evidence="3" id="KW-0813">Transport</keyword>
<feature type="transmembrane region" description="Helical" evidence="7">
    <location>
        <begin position="58"/>
        <end position="76"/>
    </location>
</feature>
<feature type="transmembrane region" description="Helical" evidence="7">
    <location>
        <begin position="263"/>
        <end position="289"/>
    </location>
</feature>
<dbReference type="PROSITE" id="PS50850">
    <property type="entry name" value="MFS"/>
    <property type="match status" value="1"/>
</dbReference>
<comment type="caution">
    <text evidence="9">The sequence shown here is derived from an EMBL/GenBank/DDBJ whole genome shotgun (WGS) entry which is preliminary data.</text>
</comment>
<feature type="domain" description="Major facilitator superfamily (MFS) profile" evidence="8">
    <location>
        <begin position="60"/>
        <end position="447"/>
    </location>
</feature>
<dbReference type="InterPro" id="IPR020846">
    <property type="entry name" value="MFS_dom"/>
</dbReference>
<evidence type="ECO:0000256" key="1">
    <source>
        <dbReference type="ARBA" id="ARBA00004127"/>
    </source>
</evidence>
<evidence type="ECO:0000256" key="4">
    <source>
        <dbReference type="ARBA" id="ARBA00022692"/>
    </source>
</evidence>
<keyword evidence="4 7" id="KW-0812">Transmembrane</keyword>
<name>A0ABS0LXN4_9GAMM</name>
<feature type="transmembrane region" description="Helical" evidence="7">
    <location>
        <begin position="389"/>
        <end position="411"/>
    </location>
</feature>
<dbReference type="SUPFAM" id="SSF103473">
    <property type="entry name" value="MFS general substrate transporter"/>
    <property type="match status" value="1"/>
</dbReference>
<organism evidence="9 10">
    <name type="scientific">Serratia surfactantfaciens</name>
    <dbReference type="NCBI Taxonomy" id="2741499"/>
    <lineage>
        <taxon>Bacteria</taxon>
        <taxon>Pseudomonadati</taxon>
        <taxon>Pseudomonadota</taxon>
        <taxon>Gammaproteobacteria</taxon>
        <taxon>Enterobacterales</taxon>
        <taxon>Yersiniaceae</taxon>
        <taxon>Serratia</taxon>
    </lineage>
</organism>
<evidence type="ECO:0000256" key="5">
    <source>
        <dbReference type="ARBA" id="ARBA00022989"/>
    </source>
</evidence>
<comment type="subcellular location">
    <subcellularLocation>
        <location evidence="1">Endomembrane system</location>
        <topology evidence="1">Multi-pass membrane protein</topology>
    </subcellularLocation>
</comment>
<feature type="transmembrane region" description="Helical" evidence="7">
    <location>
        <begin position="417"/>
        <end position="443"/>
    </location>
</feature>
<comment type="similarity">
    <text evidence="2">Belongs to the major facilitator superfamily.</text>
</comment>